<keyword evidence="6" id="KW-0256">Endoplasmic reticulum</keyword>
<keyword evidence="3 13" id="KW-0489">Methyltransferase</keyword>
<keyword evidence="10" id="KW-0594">Phospholipid biosynthesis</keyword>
<keyword evidence="8" id="KW-0443">Lipid metabolism</keyword>
<evidence type="ECO:0000256" key="9">
    <source>
        <dbReference type="ARBA" id="ARBA00023136"/>
    </source>
</evidence>
<evidence type="ECO:0000256" key="10">
    <source>
        <dbReference type="ARBA" id="ARBA00023209"/>
    </source>
</evidence>
<evidence type="ECO:0000256" key="2">
    <source>
        <dbReference type="ARBA" id="ARBA00022516"/>
    </source>
</evidence>
<evidence type="ECO:0000256" key="8">
    <source>
        <dbReference type="ARBA" id="ARBA00023098"/>
    </source>
</evidence>
<comment type="caution">
    <text evidence="13">The sequence shown here is derived from an EMBL/GenBank/DDBJ whole genome shotgun (WGS) entry which is preliminary data.</text>
</comment>
<feature type="transmembrane region" description="Helical" evidence="12">
    <location>
        <begin position="54"/>
        <end position="75"/>
    </location>
</feature>
<name>A0AAD6HEC4_9EURO</name>
<feature type="transmembrane region" description="Helical" evidence="12">
    <location>
        <begin position="187"/>
        <end position="206"/>
    </location>
</feature>
<dbReference type="Pfam" id="PF04191">
    <property type="entry name" value="PEMT"/>
    <property type="match status" value="1"/>
</dbReference>
<feature type="transmembrane region" description="Helical" evidence="12">
    <location>
        <begin position="6"/>
        <end position="24"/>
    </location>
</feature>
<dbReference type="GO" id="GO:0005783">
    <property type="term" value="C:endoplasmic reticulum"/>
    <property type="evidence" value="ECO:0007669"/>
    <property type="project" value="TreeGrafter"/>
</dbReference>
<accession>A0AAD6HEC4</accession>
<reference evidence="13" key="1">
    <citation type="journal article" date="2023" name="IMA Fungus">
        <title>Comparative genomic study of the Penicillium genus elucidates a diverse pangenome and 15 lateral gene transfer events.</title>
        <authorList>
            <person name="Petersen C."/>
            <person name="Sorensen T."/>
            <person name="Nielsen M.R."/>
            <person name="Sondergaard T.E."/>
            <person name="Sorensen J.L."/>
            <person name="Fitzpatrick D.A."/>
            <person name="Frisvad J.C."/>
            <person name="Nielsen K.L."/>
        </authorList>
    </citation>
    <scope>NUCLEOTIDE SEQUENCE</scope>
    <source>
        <strain evidence="13">IBT 17514</strain>
    </source>
</reference>
<keyword evidence="5 12" id="KW-0812">Transmembrane</keyword>
<dbReference type="Gene3D" id="1.20.120.1630">
    <property type="match status" value="1"/>
</dbReference>
<proteinExistence type="predicted"/>
<organism evidence="13 14">
    <name type="scientific">Penicillium malachiteum</name>
    <dbReference type="NCBI Taxonomy" id="1324776"/>
    <lineage>
        <taxon>Eukaryota</taxon>
        <taxon>Fungi</taxon>
        <taxon>Dikarya</taxon>
        <taxon>Ascomycota</taxon>
        <taxon>Pezizomycotina</taxon>
        <taxon>Eurotiomycetes</taxon>
        <taxon>Eurotiomycetidae</taxon>
        <taxon>Eurotiales</taxon>
        <taxon>Aspergillaceae</taxon>
        <taxon>Penicillium</taxon>
    </lineage>
</organism>
<evidence type="ECO:0000256" key="1">
    <source>
        <dbReference type="ARBA" id="ARBA00004127"/>
    </source>
</evidence>
<comment type="subcellular location">
    <subcellularLocation>
        <location evidence="1">Endomembrane system</location>
        <topology evidence="1">Multi-pass membrane protein</topology>
    </subcellularLocation>
</comment>
<keyword evidence="3 13" id="KW-0808">Transferase</keyword>
<dbReference type="GO" id="GO:0004671">
    <property type="term" value="F:protein C-terminal S-isoprenylcysteine carboxyl O-methyltransferase activity"/>
    <property type="evidence" value="ECO:0007669"/>
    <property type="project" value="TreeGrafter"/>
</dbReference>
<feature type="transmembrane region" description="Helical" evidence="12">
    <location>
        <begin position="95"/>
        <end position="118"/>
    </location>
</feature>
<keyword evidence="14" id="KW-1185">Reference proteome</keyword>
<evidence type="ECO:0000256" key="5">
    <source>
        <dbReference type="ARBA" id="ARBA00022692"/>
    </source>
</evidence>
<keyword evidence="4" id="KW-0949">S-adenosyl-L-methionine</keyword>
<keyword evidence="7 12" id="KW-1133">Transmembrane helix</keyword>
<evidence type="ECO:0000256" key="12">
    <source>
        <dbReference type="SAM" id="Phobius"/>
    </source>
</evidence>
<evidence type="ECO:0000256" key="4">
    <source>
        <dbReference type="ARBA" id="ARBA00022691"/>
    </source>
</evidence>
<evidence type="ECO:0000256" key="7">
    <source>
        <dbReference type="ARBA" id="ARBA00022989"/>
    </source>
</evidence>
<keyword evidence="9 12" id="KW-0472">Membrane</keyword>
<dbReference type="PANTHER" id="PTHR12714:SF9">
    <property type="entry name" value="PROTEIN-S-ISOPRENYLCYSTEINE O-METHYLTRANSFERASE"/>
    <property type="match status" value="1"/>
</dbReference>
<protein>
    <submittedName>
        <fullName evidence="13">Phospholipid methyltransferase</fullName>
    </submittedName>
</protein>
<dbReference type="AlphaFoldDB" id="A0AAD6HEC4"/>
<evidence type="ECO:0000313" key="14">
    <source>
        <dbReference type="Proteomes" id="UP001215712"/>
    </source>
</evidence>
<dbReference type="GO" id="GO:0032259">
    <property type="term" value="P:methylation"/>
    <property type="evidence" value="ECO:0007669"/>
    <property type="project" value="UniProtKB-KW"/>
</dbReference>
<evidence type="ECO:0000256" key="11">
    <source>
        <dbReference type="ARBA" id="ARBA00023264"/>
    </source>
</evidence>
<keyword evidence="2" id="KW-0444">Lipid biosynthesis</keyword>
<reference evidence="13" key="2">
    <citation type="submission" date="2023-01" db="EMBL/GenBank/DDBJ databases">
        <authorList>
            <person name="Petersen C."/>
        </authorList>
    </citation>
    <scope>NUCLEOTIDE SEQUENCE</scope>
    <source>
        <strain evidence="13">IBT 17514</strain>
    </source>
</reference>
<evidence type="ECO:0000256" key="3">
    <source>
        <dbReference type="ARBA" id="ARBA00022603"/>
    </source>
</evidence>
<keyword evidence="11" id="KW-1208">Phospholipid metabolism</keyword>
<evidence type="ECO:0000313" key="13">
    <source>
        <dbReference type="EMBL" id="KAJ5709724.1"/>
    </source>
</evidence>
<dbReference type="PANTHER" id="PTHR12714">
    <property type="entry name" value="PROTEIN-S ISOPRENYLCYSTEINE O-METHYLTRANSFERASE"/>
    <property type="match status" value="1"/>
</dbReference>
<dbReference type="EMBL" id="JAQJAN010000018">
    <property type="protein sequence ID" value="KAJ5709724.1"/>
    <property type="molecule type" value="Genomic_DNA"/>
</dbReference>
<gene>
    <name evidence="13" type="ORF">N7493_010015</name>
</gene>
<sequence>MSDLSILGLAAAMVLAGYLFDICATPPNPSPPKQDRPITDRIAILIGSRSHPAWVGHIATAFILYHAFITALPVIAPESMSQVCPNAENRNKALFQWSASTTIGLGLIYVGTFIRIMAYGGLGRSFTFHLAPPDRLITSGIYKWIQHPSYSGLLFVLAGAHIIFGRWDGGPACWLSESLLSKLHGFGIHATALISIIGTLIITTRIRDEQSMLKDKFGEEWEEWHAMTSRIIPGVF</sequence>
<dbReference type="Proteomes" id="UP001215712">
    <property type="component" value="Unassembled WGS sequence"/>
</dbReference>
<dbReference type="InterPro" id="IPR007318">
    <property type="entry name" value="Phopholipid_MeTrfase"/>
</dbReference>
<evidence type="ECO:0000256" key="6">
    <source>
        <dbReference type="ARBA" id="ARBA00022824"/>
    </source>
</evidence>
<dbReference type="GO" id="GO:0008654">
    <property type="term" value="P:phospholipid biosynthetic process"/>
    <property type="evidence" value="ECO:0007669"/>
    <property type="project" value="UniProtKB-KW"/>
</dbReference>